<proteinExistence type="predicted"/>
<dbReference type="AlphaFoldDB" id="A0A832LK21"/>
<dbReference type="GO" id="GO:0016740">
    <property type="term" value="F:transferase activity"/>
    <property type="evidence" value="ECO:0007669"/>
    <property type="project" value="UniProtKB-KW"/>
</dbReference>
<dbReference type="EMBL" id="DSVI01000027">
    <property type="protein sequence ID" value="HGT49310.1"/>
    <property type="molecule type" value="Genomic_DNA"/>
</dbReference>
<dbReference type="InterPro" id="IPR050834">
    <property type="entry name" value="Glycosyltransf_2"/>
</dbReference>
<dbReference type="PANTHER" id="PTHR43685:SF2">
    <property type="entry name" value="GLYCOSYLTRANSFERASE 2-LIKE DOMAIN-CONTAINING PROTEIN"/>
    <property type="match status" value="1"/>
</dbReference>
<protein>
    <submittedName>
        <fullName evidence="2">Glycosyltransferase</fullName>
    </submittedName>
</protein>
<reference evidence="2" key="1">
    <citation type="journal article" date="2020" name="mSystems">
        <title>Genome- and Community-Level Interaction Insights into Carbon Utilization and Element Cycling Functions of Hydrothermarchaeota in Hydrothermal Sediment.</title>
        <authorList>
            <person name="Zhou Z."/>
            <person name="Liu Y."/>
            <person name="Xu W."/>
            <person name="Pan J."/>
            <person name="Luo Z.H."/>
            <person name="Li M."/>
        </authorList>
    </citation>
    <scope>NUCLEOTIDE SEQUENCE [LARGE SCALE GENOMIC DNA]</scope>
    <source>
        <strain evidence="2">SpSt-500</strain>
    </source>
</reference>
<dbReference type="InterPro" id="IPR001173">
    <property type="entry name" value="Glyco_trans_2-like"/>
</dbReference>
<dbReference type="Gene3D" id="3.90.550.10">
    <property type="entry name" value="Spore Coat Polysaccharide Biosynthesis Protein SpsA, Chain A"/>
    <property type="match status" value="1"/>
</dbReference>
<dbReference type="PANTHER" id="PTHR43685">
    <property type="entry name" value="GLYCOSYLTRANSFERASE"/>
    <property type="match status" value="1"/>
</dbReference>
<dbReference type="Pfam" id="PF00535">
    <property type="entry name" value="Glycos_transf_2"/>
    <property type="match status" value="1"/>
</dbReference>
<keyword evidence="2" id="KW-0808">Transferase</keyword>
<sequence length="257" mass="29625">MLSIITITYNNFEELISTLYSIPESEKIESIIVNGGDCKKTKEFLLNYKGKSISEKDNGIADAFNKGVKLSTGKYIMFLNSGDILINPSYLDEAVNILDNNKNISFTHSNIILFDEDGTEYFVKPTQTNIGRGMPYTHPTMIVRRELFNTVGMFDTSIRIAMDYDWVVRLEKLNYRGFYINCDPVVRMNSKGKSVIMEAEAIKECLIILKKNNYLNFINLTGYIRRVILFSMRKLLISLGLKNVLKFFKKNKYRFST</sequence>
<name>A0A832LK21_9BACT</name>
<dbReference type="SUPFAM" id="SSF53448">
    <property type="entry name" value="Nucleotide-diphospho-sugar transferases"/>
    <property type="match status" value="1"/>
</dbReference>
<accession>A0A832LK21</accession>
<dbReference type="InterPro" id="IPR029044">
    <property type="entry name" value="Nucleotide-diphossugar_trans"/>
</dbReference>
<evidence type="ECO:0000313" key="2">
    <source>
        <dbReference type="EMBL" id="HGT49310.1"/>
    </source>
</evidence>
<evidence type="ECO:0000259" key="1">
    <source>
        <dbReference type="Pfam" id="PF00535"/>
    </source>
</evidence>
<feature type="domain" description="Glycosyltransferase 2-like" evidence="1">
    <location>
        <begin position="3"/>
        <end position="108"/>
    </location>
</feature>
<organism evidence="2">
    <name type="scientific">Ignavibacterium album</name>
    <dbReference type="NCBI Taxonomy" id="591197"/>
    <lineage>
        <taxon>Bacteria</taxon>
        <taxon>Pseudomonadati</taxon>
        <taxon>Ignavibacteriota</taxon>
        <taxon>Ignavibacteria</taxon>
        <taxon>Ignavibacteriales</taxon>
        <taxon>Ignavibacteriaceae</taxon>
        <taxon>Ignavibacterium</taxon>
    </lineage>
</organism>
<comment type="caution">
    <text evidence="2">The sequence shown here is derived from an EMBL/GenBank/DDBJ whole genome shotgun (WGS) entry which is preliminary data.</text>
</comment>
<gene>
    <name evidence="2" type="ORF">ENS56_14825</name>
</gene>